<dbReference type="Pfam" id="PF12697">
    <property type="entry name" value="Abhydrolase_6"/>
    <property type="match status" value="1"/>
</dbReference>
<evidence type="ECO:0000313" key="2">
    <source>
        <dbReference type="EMBL" id="CUV03416.1"/>
    </source>
</evidence>
<dbReference type="PANTHER" id="PTHR43798">
    <property type="entry name" value="MONOACYLGLYCEROL LIPASE"/>
    <property type="match status" value="1"/>
</dbReference>
<protein>
    <submittedName>
        <fullName evidence="2">Putative hydrolase</fullName>
    </submittedName>
</protein>
<gene>
    <name evidence="2" type="ORF">MGWOODY_Clf2943</name>
</gene>
<dbReference type="InterPro" id="IPR050266">
    <property type="entry name" value="AB_hydrolase_sf"/>
</dbReference>
<keyword evidence="2" id="KW-0378">Hydrolase</keyword>
<dbReference type="AlphaFoldDB" id="A0A160VB15"/>
<evidence type="ECO:0000259" key="1">
    <source>
        <dbReference type="Pfam" id="PF12697"/>
    </source>
</evidence>
<organism evidence="2">
    <name type="scientific">hydrothermal vent metagenome</name>
    <dbReference type="NCBI Taxonomy" id="652676"/>
    <lineage>
        <taxon>unclassified sequences</taxon>
        <taxon>metagenomes</taxon>
        <taxon>ecological metagenomes</taxon>
    </lineage>
</organism>
<name>A0A160VB15_9ZZZZ</name>
<accession>A0A160VB15</accession>
<dbReference type="GO" id="GO:0016787">
    <property type="term" value="F:hydrolase activity"/>
    <property type="evidence" value="ECO:0007669"/>
    <property type="project" value="UniProtKB-KW"/>
</dbReference>
<dbReference type="InterPro" id="IPR029058">
    <property type="entry name" value="AB_hydrolase_fold"/>
</dbReference>
<proteinExistence type="predicted"/>
<reference evidence="2" key="1">
    <citation type="submission" date="2015-10" db="EMBL/GenBank/DDBJ databases">
        <authorList>
            <person name="Gilbert D.G."/>
        </authorList>
    </citation>
    <scope>NUCLEOTIDE SEQUENCE</scope>
</reference>
<dbReference type="SUPFAM" id="SSF53474">
    <property type="entry name" value="alpha/beta-Hydrolases"/>
    <property type="match status" value="1"/>
</dbReference>
<dbReference type="EMBL" id="FAXA01000410">
    <property type="protein sequence ID" value="CUV03416.1"/>
    <property type="molecule type" value="Genomic_DNA"/>
</dbReference>
<sequence>MSSGSQTWTQETIQVAGAELHVIQGGTGDPLLVLHDENGQTPPLRYAEVLSEDFTLHMPSHPGFGVTDQLEWVMSVRELASWYLRVIEELDLGRVNILGLSLGGWLAAEMACQSPQSINKMVLVAPAGIKPPTGEILDMFLIVAREYMEECFLDTASTPEYQTAYPEEADPDQIEIWEASREEAARLTWRPYMYHPALPHLLGRLKNLPTLLVWGENDGVIPISAGEAYQQAIQGARLEIIANCGHRPEMEQTDAFLKLVREFLA</sequence>
<dbReference type="Gene3D" id="3.40.50.1820">
    <property type="entry name" value="alpha/beta hydrolase"/>
    <property type="match status" value="1"/>
</dbReference>
<feature type="domain" description="AB hydrolase-1" evidence="1">
    <location>
        <begin position="47"/>
        <end position="257"/>
    </location>
</feature>
<dbReference type="InterPro" id="IPR000073">
    <property type="entry name" value="AB_hydrolase_1"/>
</dbReference>
<dbReference type="PRINTS" id="PR00111">
    <property type="entry name" value="ABHYDROLASE"/>
</dbReference>